<dbReference type="PATRIC" id="fig|1137281.3.peg.2175"/>
<dbReference type="AlphaFoldDB" id="M7MYA0"/>
<dbReference type="PRINTS" id="PR00094">
    <property type="entry name" value="ADENYLTKNASE"/>
</dbReference>
<dbReference type="GO" id="GO:0005524">
    <property type="term" value="F:ATP binding"/>
    <property type="evidence" value="ECO:0007669"/>
    <property type="project" value="UniProtKB-UniRule"/>
</dbReference>
<dbReference type="PROSITE" id="PS00113">
    <property type="entry name" value="ADENYLATE_KINASE"/>
    <property type="match status" value="1"/>
</dbReference>
<keyword evidence="1 7" id="KW-0808">Transferase</keyword>
<keyword evidence="5 7" id="KW-0418">Kinase</keyword>
<dbReference type="EC" id="2.7.4.3" evidence="7"/>
<dbReference type="PANTHER" id="PTHR23359">
    <property type="entry name" value="NUCLEOTIDE KINASE"/>
    <property type="match status" value="1"/>
</dbReference>
<proteinExistence type="inferred from homology"/>
<organism evidence="9 10">
    <name type="scientific">Xanthomarina gelatinilytica</name>
    <dbReference type="NCBI Taxonomy" id="1137281"/>
    <lineage>
        <taxon>Bacteria</taxon>
        <taxon>Pseudomonadati</taxon>
        <taxon>Bacteroidota</taxon>
        <taxon>Flavobacteriia</taxon>
        <taxon>Flavobacteriales</taxon>
        <taxon>Flavobacteriaceae</taxon>
        <taxon>Xanthomarina</taxon>
    </lineage>
</organism>
<evidence type="ECO:0000256" key="7">
    <source>
        <dbReference type="HAMAP-Rule" id="MF_00235"/>
    </source>
</evidence>
<comment type="domain">
    <text evidence="7">Consists of three domains, a large central CORE domain and two small peripheral domains, NMPbind and LID, which undergo movements during catalysis. The LID domain closes over the site of phosphoryl transfer upon ATP binding. Assembling and dissambling the active center during each catalytic cycle provides an effective means to prevent ATP hydrolysis.</text>
</comment>
<reference evidence="9 10" key="1">
    <citation type="submission" date="2012-12" db="EMBL/GenBank/DDBJ databases">
        <title>Genome assembly of Formosa sp. AK20.</title>
        <authorList>
            <person name="Kumar R."/>
            <person name="Khatri I."/>
            <person name="Vaidya B."/>
            <person name="Subramanian S."/>
            <person name="Pinnaka A."/>
        </authorList>
    </citation>
    <scope>NUCLEOTIDE SEQUENCE [LARGE SCALE GENOMIC DNA]</scope>
    <source>
        <strain evidence="9 10">AK20</strain>
    </source>
</reference>
<dbReference type="NCBIfam" id="NF011104">
    <property type="entry name" value="PRK14531.1"/>
    <property type="match status" value="1"/>
</dbReference>
<dbReference type="Gene3D" id="3.40.50.2020">
    <property type="match status" value="1"/>
</dbReference>
<comment type="caution">
    <text evidence="7">Lacks conserved residue(s) required for the propagation of feature annotation.</text>
</comment>
<comment type="pathway">
    <text evidence="7">Purine metabolism; AMP biosynthesis via salvage pathway; AMP from ADP: step 1/1.</text>
</comment>
<dbReference type="GO" id="GO:0006166">
    <property type="term" value="P:purine ribonucleoside salvage"/>
    <property type="evidence" value="ECO:0007669"/>
    <property type="project" value="InterPro"/>
</dbReference>
<dbReference type="NCBIfam" id="NF001381">
    <property type="entry name" value="PRK00279.1-3"/>
    <property type="match status" value="1"/>
</dbReference>
<feature type="binding site" evidence="7">
    <location>
        <position position="223"/>
    </location>
    <ligand>
        <name>AMP</name>
        <dbReference type="ChEBI" id="CHEBI:456215"/>
    </ligand>
</feature>
<dbReference type="GO" id="GO:0004017">
    <property type="term" value="F:AMP kinase activity"/>
    <property type="evidence" value="ECO:0007669"/>
    <property type="project" value="UniProtKB-UniRule"/>
</dbReference>
<evidence type="ECO:0000313" key="10">
    <source>
        <dbReference type="Proteomes" id="UP000012024"/>
    </source>
</evidence>
<name>M7MYA0_9FLAO</name>
<evidence type="ECO:0000256" key="5">
    <source>
        <dbReference type="ARBA" id="ARBA00022777"/>
    </source>
</evidence>
<dbReference type="EMBL" id="ANLA01000016">
    <property type="protein sequence ID" value="EMQ94459.1"/>
    <property type="molecule type" value="Genomic_DNA"/>
</dbReference>
<dbReference type="HAMAP" id="MF_00235">
    <property type="entry name" value="Adenylate_kinase_Adk"/>
    <property type="match status" value="1"/>
</dbReference>
<dbReference type="GO" id="GO:0046872">
    <property type="term" value="F:metal ion binding"/>
    <property type="evidence" value="ECO:0007669"/>
    <property type="project" value="UniProtKB-KW"/>
</dbReference>
<dbReference type="InterPro" id="IPR000836">
    <property type="entry name" value="PRTase_dom"/>
</dbReference>
<comment type="subcellular location">
    <subcellularLocation>
        <location evidence="7">Cytoplasm</location>
    </subcellularLocation>
</comment>
<keyword evidence="6" id="KW-0460">Magnesium</keyword>
<dbReference type="CDD" id="cd01428">
    <property type="entry name" value="ADK"/>
    <property type="match status" value="1"/>
</dbReference>
<feature type="binding site" evidence="7">
    <location>
        <begin position="249"/>
        <end position="251"/>
    </location>
    <ligand>
        <name>AMP</name>
        <dbReference type="ChEBI" id="CHEBI:456215"/>
    </ligand>
</feature>
<dbReference type="CDD" id="cd06223">
    <property type="entry name" value="PRTases_typeI"/>
    <property type="match status" value="1"/>
</dbReference>
<evidence type="ECO:0000256" key="1">
    <source>
        <dbReference type="ARBA" id="ARBA00022679"/>
    </source>
</evidence>
<evidence type="ECO:0000256" key="3">
    <source>
        <dbReference type="ARBA" id="ARBA00022727"/>
    </source>
</evidence>
<dbReference type="InterPro" id="IPR029057">
    <property type="entry name" value="PRTase-like"/>
</dbReference>
<keyword evidence="7" id="KW-0067">ATP-binding</keyword>
<dbReference type="SUPFAM" id="SSF52540">
    <property type="entry name" value="P-loop containing nucleoside triphosphate hydrolases"/>
    <property type="match status" value="1"/>
</dbReference>
<dbReference type="InterPro" id="IPR027417">
    <property type="entry name" value="P-loop_NTPase"/>
</dbReference>
<dbReference type="InterPro" id="IPR033690">
    <property type="entry name" value="Adenylat_kinase_CS"/>
</dbReference>
<dbReference type="NCBIfam" id="TIGR01203">
    <property type="entry name" value="HGPRTase"/>
    <property type="match status" value="1"/>
</dbReference>
<dbReference type="Proteomes" id="UP000012024">
    <property type="component" value="Unassembled WGS sequence"/>
</dbReference>
<protein>
    <recommendedName>
        <fullName evidence="7">Adenylate kinase</fullName>
        <shortName evidence="7">AK</shortName>
        <ecNumber evidence="7">2.7.4.3</ecNumber>
    </recommendedName>
    <alternativeName>
        <fullName evidence="7">ATP-AMP transphosphorylase</fullName>
    </alternativeName>
    <alternativeName>
        <fullName evidence="7">ATP:AMP phosphotransferase</fullName>
    </alternativeName>
    <alternativeName>
        <fullName evidence="7">Adenylate monophosphate kinase</fullName>
    </alternativeName>
</protein>
<feature type="binding site" evidence="7">
    <location>
        <position position="365"/>
    </location>
    <ligand>
        <name>ATP</name>
        <dbReference type="ChEBI" id="CHEBI:30616"/>
    </ligand>
</feature>
<comment type="similarity">
    <text evidence="7">Belongs to the adenylate kinase family.</text>
</comment>
<evidence type="ECO:0000259" key="8">
    <source>
        <dbReference type="Pfam" id="PF00156"/>
    </source>
</evidence>
<keyword evidence="4 7" id="KW-0547">Nucleotide-binding</keyword>
<comment type="caution">
    <text evidence="9">The sequence shown here is derived from an EMBL/GenBank/DDBJ whole genome shotgun (WGS) entry which is preliminary data.</text>
</comment>
<dbReference type="UniPathway" id="UPA00588">
    <property type="reaction ID" value="UER00649"/>
</dbReference>
<dbReference type="GO" id="GO:0004422">
    <property type="term" value="F:hypoxanthine phosphoribosyltransferase activity"/>
    <property type="evidence" value="ECO:0007669"/>
    <property type="project" value="InterPro"/>
</dbReference>
<comment type="function">
    <text evidence="7">Catalyzes the reversible transfer of the terminal phosphate group between ATP and AMP. Plays an important role in cellular energy homeostasis and in adenine nucleotide metabolism.</text>
</comment>
<dbReference type="NCBIfam" id="NF011101">
    <property type="entry name" value="PRK14528.1"/>
    <property type="match status" value="1"/>
</dbReference>
<dbReference type="NCBIfam" id="NF011100">
    <property type="entry name" value="PRK14527.1"/>
    <property type="match status" value="1"/>
</dbReference>
<dbReference type="eggNOG" id="COG0634">
    <property type="taxonomic scope" value="Bacteria"/>
</dbReference>
<accession>M7MYA0</accession>
<dbReference type="InterPro" id="IPR000850">
    <property type="entry name" value="Adenylat/UMP-CMP_kin"/>
</dbReference>
<dbReference type="Pfam" id="PF00406">
    <property type="entry name" value="ADK"/>
    <property type="match status" value="1"/>
</dbReference>
<evidence type="ECO:0000256" key="4">
    <source>
        <dbReference type="ARBA" id="ARBA00022741"/>
    </source>
</evidence>
<feature type="binding site" evidence="7">
    <location>
        <position position="228"/>
    </location>
    <ligand>
        <name>AMP</name>
        <dbReference type="ChEBI" id="CHEBI:456215"/>
    </ligand>
</feature>
<evidence type="ECO:0000313" key="9">
    <source>
        <dbReference type="EMBL" id="EMQ94459.1"/>
    </source>
</evidence>
<evidence type="ECO:0000256" key="6">
    <source>
        <dbReference type="ARBA" id="ARBA00022842"/>
    </source>
</evidence>
<dbReference type="InterPro" id="IPR005904">
    <property type="entry name" value="Hxn_phspho_trans"/>
</dbReference>
<dbReference type="GO" id="GO:0044209">
    <property type="term" value="P:AMP salvage"/>
    <property type="evidence" value="ECO:0007669"/>
    <property type="project" value="UniProtKB-UniRule"/>
</dbReference>
<sequence>MITFAFLKKIKQVVKLHDLQFRPFISEEEIQQTVQRMAIEIANDLKDEVPVFIGILNGSFMFVSDFVKKYPKPCEVTFIKLASYEGVKSTEDIQRLIGLTQDLSGRTVVILEDIIDSGNTLEEVHRIFKNEHVKQLLIATLFHKPTAYKKDFKLHYVGVEIPDKFIVGYGLDYNGLGRDLPEIYQLKTTQHMTNLVLFGPPGAGKGTQANFLKEKYNLIHISTGDVFRFNIKNETALGMVAKSYMDKGELVPDQVTIDMLNAEVEKNADAKGFIFDGFPRTNAQAEALDKLMDSKDSQINAMVALEVPDEILVERLLERGKTSGRADDADEGIIRNRIKEYYDKTAVLKDYYSAQNKYFGVNGVGSIEDITKRLSAVIDTL</sequence>
<feature type="domain" description="Phosphoribosyltransferase" evidence="8">
    <location>
        <begin position="29"/>
        <end position="173"/>
    </location>
</feature>
<feature type="binding site" evidence="7">
    <location>
        <begin position="202"/>
        <end position="207"/>
    </location>
    <ligand>
        <name>ATP</name>
        <dbReference type="ChEBI" id="CHEBI:30616"/>
    </ligand>
</feature>
<feature type="binding site" evidence="7">
    <location>
        <position position="337"/>
    </location>
    <ligand>
        <name>AMP</name>
        <dbReference type="ChEBI" id="CHEBI:456215"/>
    </ligand>
</feature>
<keyword evidence="2" id="KW-0479">Metal-binding</keyword>
<evidence type="ECO:0000256" key="2">
    <source>
        <dbReference type="ARBA" id="ARBA00022723"/>
    </source>
</evidence>
<comment type="catalytic activity">
    <reaction evidence="7">
        <text>AMP + ATP = 2 ADP</text>
        <dbReference type="Rhea" id="RHEA:12973"/>
        <dbReference type="ChEBI" id="CHEBI:30616"/>
        <dbReference type="ChEBI" id="CHEBI:456215"/>
        <dbReference type="ChEBI" id="CHEBI:456216"/>
        <dbReference type="EC" id="2.7.4.3"/>
    </reaction>
</comment>
<gene>
    <name evidence="7" type="primary">adk</name>
    <name evidence="9" type="ORF">D778_00742</name>
</gene>
<feature type="binding site" evidence="7">
    <location>
        <position position="325"/>
    </location>
    <ligand>
        <name>AMP</name>
        <dbReference type="ChEBI" id="CHEBI:456215"/>
    </ligand>
</feature>
<dbReference type="GO" id="GO:0005737">
    <property type="term" value="C:cytoplasm"/>
    <property type="evidence" value="ECO:0007669"/>
    <property type="project" value="UniProtKB-SubCell"/>
</dbReference>
<dbReference type="NCBIfam" id="NF011105">
    <property type="entry name" value="PRK14532.1"/>
    <property type="match status" value="1"/>
</dbReference>
<dbReference type="GeneID" id="98642712"/>
<feature type="binding site" evidence="7">
    <location>
        <position position="319"/>
    </location>
    <ligand>
        <name>ATP</name>
        <dbReference type="ChEBI" id="CHEBI:30616"/>
    </ligand>
</feature>
<dbReference type="Pfam" id="PF00156">
    <property type="entry name" value="Pribosyltran"/>
    <property type="match status" value="1"/>
</dbReference>
<feature type="binding site" evidence="7">
    <location>
        <position position="284"/>
    </location>
    <ligand>
        <name>AMP</name>
        <dbReference type="ChEBI" id="CHEBI:456215"/>
    </ligand>
</feature>
<dbReference type="eggNOG" id="COG0563">
    <property type="taxonomic scope" value="Bacteria"/>
</dbReference>
<dbReference type="SUPFAM" id="SSF53271">
    <property type="entry name" value="PRTase-like"/>
    <property type="match status" value="1"/>
</dbReference>
<feature type="binding site" evidence="7">
    <location>
        <begin position="277"/>
        <end position="280"/>
    </location>
    <ligand>
        <name>AMP</name>
        <dbReference type="ChEBI" id="CHEBI:456215"/>
    </ligand>
</feature>
<comment type="subunit">
    <text evidence="7">Monomer.</text>
</comment>
<keyword evidence="7" id="KW-0963">Cytoplasm</keyword>
<dbReference type="RefSeq" id="WP_007650548.1">
    <property type="nucleotide sequence ID" value="NZ_ANLA01000016.1"/>
</dbReference>
<keyword evidence="3 7" id="KW-0545">Nucleotide biosynthesis</keyword>
<feature type="region of interest" description="NMP" evidence="7">
    <location>
        <begin position="222"/>
        <end position="251"/>
    </location>
</feature>
<dbReference type="Gene3D" id="3.40.50.300">
    <property type="entry name" value="P-loop containing nucleotide triphosphate hydrolases"/>
    <property type="match status" value="1"/>
</dbReference>
<keyword evidence="10" id="KW-1185">Reference proteome</keyword>